<evidence type="ECO:0000313" key="1">
    <source>
        <dbReference type="EMBL" id="GAF68418.1"/>
    </source>
</evidence>
<sequence>ITFVKTTHDFGTIKFAGNGTYKFVFKNTGKEALIIERVKSTCGCTIPNWTREPIKKGEKGNIEVKYNTNSAGNFSKTVTVYSNAKNSPVKLTIKGLVQRREK</sequence>
<dbReference type="Gene3D" id="2.60.40.10">
    <property type="entry name" value="Immunoglobulins"/>
    <property type="match status" value="1"/>
</dbReference>
<dbReference type="EMBL" id="BARS01003782">
    <property type="protein sequence ID" value="GAF68418.1"/>
    <property type="molecule type" value="Genomic_DNA"/>
</dbReference>
<reference evidence="1" key="1">
    <citation type="journal article" date="2014" name="Front. Microbiol.">
        <title>High frequency of phylogenetically diverse reductive dehalogenase-homologous genes in deep subseafloor sedimentary metagenomes.</title>
        <authorList>
            <person name="Kawai M."/>
            <person name="Futagami T."/>
            <person name="Toyoda A."/>
            <person name="Takaki Y."/>
            <person name="Nishi S."/>
            <person name="Hori S."/>
            <person name="Arai W."/>
            <person name="Tsubouchi T."/>
            <person name="Morono Y."/>
            <person name="Uchiyama I."/>
            <person name="Ito T."/>
            <person name="Fujiyama A."/>
            <person name="Inagaki F."/>
            <person name="Takami H."/>
        </authorList>
    </citation>
    <scope>NUCLEOTIDE SEQUENCE</scope>
    <source>
        <strain evidence="1">Expedition CK06-06</strain>
    </source>
</reference>
<proteinExistence type="predicted"/>
<organism evidence="1">
    <name type="scientific">marine sediment metagenome</name>
    <dbReference type="NCBI Taxonomy" id="412755"/>
    <lineage>
        <taxon>unclassified sequences</taxon>
        <taxon>metagenomes</taxon>
        <taxon>ecological metagenomes</taxon>
    </lineage>
</organism>
<gene>
    <name evidence="1" type="ORF">S01H1_07333</name>
</gene>
<dbReference type="Pfam" id="PF07610">
    <property type="entry name" value="DUF1573"/>
    <property type="match status" value="1"/>
</dbReference>
<evidence type="ECO:0008006" key="2">
    <source>
        <dbReference type="Google" id="ProtNLM"/>
    </source>
</evidence>
<dbReference type="PANTHER" id="PTHR37833">
    <property type="entry name" value="LIPOPROTEIN-RELATED"/>
    <property type="match status" value="1"/>
</dbReference>
<name>X0RI21_9ZZZZ</name>
<dbReference type="PANTHER" id="PTHR37833:SF1">
    <property type="entry name" value="SIGNAL PEPTIDE PROTEIN"/>
    <property type="match status" value="1"/>
</dbReference>
<feature type="non-terminal residue" evidence="1">
    <location>
        <position position="1"/>
    </location>
</feature>
<accession>X0RI21</accession>
<dbReference type="AlphaFoldDB" id="X0RI21"/>
<dbReference type="InterPro" id="IPR011467">
    <property type="entry name" value="DUF1573"/>
</dbReference>
<protein>
    <recommendedName>
        <fullName evidence="2">DUF1573 domain-containing protein</fullName>
    </recommendedName>
</protein>
<comment type="caution">
    <text evidence="1">The sequence shown here is derived from an EMBL/GenBank/DDBJ whole genome shotgun (WGS) entry which is preliminary data.</text>
</comment>
<dbReference type="InterPro" id="IPR013783">
    <property type="entry name" value="Ig-like_fold"/>
</dbReference>